<evidence type="ECO:0000256" key="4">
    <source>
        <dbReference type="ARBA" id="ARBA00022807"/>
    </source>
</evidence>
<dbReference type="GO" id="GO:0006508">
    <property type="term" value="P:proteolysis"/>
    <property type="evidence" value="ECO:0007669"/>
    <property type="project" value="UniProtKB-KW"/>
</dbReference>
<dbReference type="RefSeq" id="WP_181339235.1">
    <property type="nucleotide sequence ID" value="NZ_JAAKDE010000008.1"/>
</dbReference>
<dbReference type="InterPro" id="IPR000064">
    <property type="entry name" value="NLP_P60_dom"/>
</dbReference>
<evidence type="ECO:0000256" key="3">
    <source>
        <dbReference type="ARBA" id="ARBA00022801"/>
    </source>
</evidence>
<accession>A0A8J6I023</accession>
<dbReference type="SUPFAM" id="SSF54001">
    <property type="entry name" value="Cysteine proteinases"/>
    <property type="match status" value="1"/>
</dbReference>
<protein>
    <submittedName>
        <fullName evidence="6">C40 family peptidase</fullName>
    </submittedName>
</protein>
<comment type="similarity">
    <text evidence="1">Belongs to the peptidase C40 family.</text>
</comment>
<name>A0A8J6I023_9FIRM</name>
<dbReference type="Gene3D" id="3.90.1720.10">
    <property type="entry name" value="endopeptidase domain like (from Nostoc punctiforme)"/>
    <property type="match status" value="1"/>
</dbReference>
<feature type="domain" description="NlpC/P60" evidence="5">
    <location>
        <begin position="1"/>
        <end position="138"/>
    </location>
</feature>
<dbReference type="EMBL" id="JAAKDE010000008">
    <property type="protein sequence ID" value="MBA2132778.1"/>
    <property type="molecule type" value="Genomic_DNA"/>
</dbReference>
<keyword evidence="2" id="KW-0645">Protease</keyword>
<dbReference type="GO" id="GO:0008234">
    <property type="term" value="F:cysteine-type peptidase activity"/>
    <property type="evidence" value="ECO:0007669"/>
    <property type="project" value="UniProtKB-KW"/>
</dbReference>
<keyword evidence="7" id="KW-1185">Reference proteome</keyword>
<evidence type="ECO:0000313" key="6">
    <source>
        <dbReference type="EMBL" id="MBA2132778.1"/>
    </source>
</evidence>
<organism evidence="6 7">
    <name type="scientific">Capillibacterium thermochitinicola</name>
    <dbReference type="NCBI Taxonomy" id="2699427"/>
    <lineage>
        <taxon>Bacteria</taxon>
        <taxon>Bacillati</taxon>
        <taxon>Bacillota</taxon>
        <taxon>Capillibacterium</taxon>
    </lineage>
</organism>
<dbReference type="PROSITE" id="PS51935">
    <property type="entry name" value="NLPC_P60"/>
    <property type="match status" value="1"/>
</dbReference>
<dbReference type="PANTHER" id="PTHR47053:SF1">
    <property type="entry name" value="MUREIN DD-ENDOPEPTIDASE MEPH-RELATED"/>
    <property type="match status" value="1"/>
</dbReference>
<evidence type="ECO:0000259" key="5">
    <source>
        <dbReference type="PROSITE" id="PS51935"/>
    </source>
</evidence>
<sequence length="138" mass="15907">MVANKYEQIARQFLGIPYRHGGRDREGLDCVGLVHLFYRELGIKVPDTDGRPYSTDWYKKDPERLLRGLLQVGRPVDLKTEPLQPLDLVYFRMGGAITHAGVMIDQHSFLHVLTRKTVQISSLNPAWKRRLQGARRLI</sequence>
<keyword evidence="3" id="KW-0378">Hydrolase</keyword>
<dbReference type="InterPro" id="IPR051202">
    <property type="entry name" value="Peptidase_C40"/>
</dbReference>
<proteinExistence type="inferred from homology"/>
<evidence type="ECO:0000256" key="1">
    <source>
        <dbReference type="ARBA" id="ARBA00007074"/>
    </source>
</evidence>
<reference evidence="6" key="1">
    <citation type="submission" date="2020-06" db="EMBL/GenBank/DDBJ databases">
        <title>Novel chitinolytic bacterium.</title>
        <authorList>
            <person name="Ungkulpasvich U."/>
            <person name="Kosugi A."/>
            <person name="Uke A."/>
        </authorList>
    </citation>
    <scope>NUCLEOTIDE SEQUENCE</scope>
    <source>
        <strain evidence="6">UUS1-1</strain>
    </source>
</reference>
<dbReference type="PANTHER" id="PTHR47053">
    <property type="entry name" value="MUREIN DD-ENDOPEPTIDASE MEPH-RELATED"/>
    <property type="match status" value="1"/>
</dbReference>
<evidence type="ECO:0000256" key="2">
    <source>
        <dbReference type="ARBA" id="ARBA00022670"/>
    </source>
</evidence>
<gene>
    <name evidence="6" type="ORF">G5B42_04370</name>
</gene>
<evidence type="ECO:0000313" key="7">
    <source>
        <dbReference type="Proteomes" id="UP000657177"/>
    </source>
</evidence>
<keyword evidence="4" id="KW-0788">Thiol protease</keyword>
<dbReference type="Pfam" id="PF00877">
    <property type="entry name" value="NLPC_P60"/>
    <property type="match status" value="1"/>
</dbReference>
<dbReference type="Proteomes" id="UP000657177">
    <property type="component" value="Unassembled WGS sequence"/>
</dbReference>
<comment type="caution">
    <text evidence="6">The sequence shown here is derived from an EMBL/GenBank/DDBJ whole genome shotgun (WGS) entry which is preliminary data.</text>
</comment>
<dbReference type="InterPro" id="IPR038765">
    <property type="entry name" value="Papain-like_cys_pep_sf"/>
</dbReference>
<dbReference type="AlphaFoldDB" id="A0A8J6I023"/>